<dbReference type="OrthoDB" id="3251775at2759"/>
<keyword evidence="1" id="KW-1133">Transmembrane helix</keyword>
<evidence type="ECO:0000256" key="1">
    <source>
        <dbReference type="SAM" id="Phobius"/>
    </source>
</evidence>
<feature type="transmembrane region" description="Helical" evidence="1">
    <location>
        <begin position="153"/>
        <end position="176"/>
    </location>
</feature>
<feature type="transmembrane region" description="Helical" evidence="1">
    <location>
        <begin position="75"/>
        <end position="93"/>
    </location>
</feature>
<feature type="transmembrane region" description="Helical" evidence="1">
    <location>
        <begin position="188"/>
        <end position="212"/>
    </location>
</feature>
<gene>
    <name evidence="2" type="ORF">D9756_010476</name>
</gene>
<protein>
    <recommendedName>
        <fullName evidence="4">Transmembrane protein</fullName>
    </recommendedName>
</protein>
<feature type="transmembrane region" description="Helical" evidence="1">
    <location>
        <begin position="105"/>
        <end position="123"/>
    </location>
</feature>
<evidence type="ECO:0000313" key="2">
    <source>
        <dbReference type="EMBL" id="KAF5348314.1"/>
    </source>
</evidence>
<dbReference type="AlphaFoldDB" id="A0A8H5FTC4"/>
<evidence type="ECO:0008006" key="4">
    <source>
        <dbReference type="Google" id="ProtNLM"/>
    </source>
</evidence>
<organism evidence="2 3">
    <name type="scientific">Leucocoprinus leucothites</name>
    <dbReference type="NCBI Taxonomy" id="201217"/>
    <lineage>
        <taxon>Eukaryota</taxon>
        <taxon>Fungi</taxon>
        <taxon>Dikarya</taxon>
        <taxon>Basidiomycota</taxon>
        <taxon>Agaricomycotina</taxon>
        <taxon>Agaricomycetes</taxon>
        <taxon>Agaricomycetidae</taxon>
        <taxon>Agaricales</taxon>
        <taxon>Agaricineae</taxon>
        <taxon>Agaricaceae</taxon>
        <taxon>Leucocoprinus</taxon>
    </lineage>
</organism>
<accession>A0A8H5FTC4</accession>
<name>A0A8H5FTC4_9AGAR</name>
<comment type="caution">
    <text evidence="2">The sequence shown here is derived from an EMBL/GenBank/DDBJ whole genome shotgun (WGS) entry which is preliminary data.</text>
</comment>
<sequence length="276" mass="31262">MTLSPVLRFSLIGCPRNSLPQEINLIYLSRWTALKCIYLAGRFLPIVLWPIAMWLMVGDHTLEECKGKELLIEHLIFMVLQLVPHGVLAIRAYAYTGRTREVRILLALGMCGYIGTQVWAYLIKESRRLDPSLFQLLGRTGCYRDARMSKRPFAYVMITGTVIDCMSIALTVSHAITTMGINGKLRMVFLLQGISLFVFMFCANIMTSVSFFNRPSEPWEVVCFALVLLVPNSVACRFILELRAITAGQAETDIIVHRFGRAVDDYLAQENAQQEE</sequence>
<evidence type="ECO:0000313" key="3">
    <source>
        <dbReference type="Proteomes" id="UP000559027"/>
    </source>
</evidence>
<keyword evidence="1" id="KW-0472">Membrane</keyword>
<keyword evidence="3" id="KW-1185">Reference proteome</keyword>
<dbReference type="EMBL" id="JAACJO010000020">
    <property type="protein sequence ID" value="KAF5348314.1"/>
    <property type="molecule type" value="Genomic_DNA"/>
</dbReference>
<feature type="transmembrane region" description="Helical" evidence="1">
    <location>
        <begin position="218"/>
        <end position="240"/>
    </location>
</feature>
<dbReference type="Proteomes" id="UP000559027">
    <property type="component" value="Unassembled WGS sequence"/>
</dbReference>
<proteinExistence type="predicted"/>
<feature type="transmembrane region" description="Helical" evidence="1">
    <location>
        <begin position="36"/>
        <end position="55"/>
    </location>
</feature>
<reference evidence="2 3" key="1">
    <citation type="journal article" date="2020" name="ISME J.">
        <title>Uncovering the hidden diversity of litter-decomposition mechanisms in mushroom-forming fungi.</title>
        <authorList>
            <person name="Floudas D."/>
            <person name="Bentzer J."/>
            <person name="Ahren D."/>
            <person name="Johansson T."/>
            <person name="Persson P."/>
            <person name="Tunlid A."/>
        </authorList>
    </citation>
    <scope>NUCLEOTIDE SEQUENCE [LARGE SCALE GENOMIC DNA]</scope>
    <source>
        <strain evidence="2 3">CBS 146.42</strain>
    </source>
</reference>
<keyword evidence="1" id="KW-0812">Transmembrane</keyword>